<dbReference type="Proteomes" id="UP001597045">
    <property type="component" value="Unassembled WGS sequence"/>
</dbReference>
<organism evidence="1 2">
    <name type="scientific">Kibdelosporangium lantanae</name>
    <dbReference type="NCBI Taxonomy" id="1497396"/>
    <lineage>
        <taxon>Bacteria</taxon>
        <taxon>Bacillati</taxon>
        <taxon>Actinomycetota</taxon>
        <taxon>Actinomycetes</taxon>
        <taxon>Pseudonocardiales</taxon>
        <taxon>Pseudonocardiaceae</taxon>
        <taxon>Kibdelosporangium</taxon>
    </lineage>
</organism>
<keyword evidence="2" id="KW-1185">Reference proteome</keyword>
<protein>
    <submittedName>
        <fullName evidence="1">Uncharacterized protein</fullName>
    </submittedName>
</protein>
<reference evidence="2" key="1">
    <citation type="journal article" date="2019" name="Int. J. Syst. Evol. Microbiol.">
        <title>The Global Catalogue of Microorganisms (GCM) 10K type strain sequencing project: providing services to taxonomists for standard genome sequencing and annotation.</title>
        <authorList>
            <consortium name="The Broad Institute Genomics Platform"/>
            <consortium name="The Broad Institute Genome Sequencing Center for Infectious Disease"/>
            <person name="Wu L."/>
            <person name="Ma J."/>
        </authorList>
    </citation>
    <scope>NUCLEOTIDE SEQUENCE [LARGE SCALE GENOMIC DNA]</scope>
    <source>
        <strain evidence="2">JCM 31486</strain>
    </source>
</reference>
<gene>
    <name evidence="1" type="ORF">ACFQ1S_39345</name>
</gene>
<comment type="caution">
    <text evidence="1">The sequence shown here is derived from an EMBL/GenBank/DDBJ whole genome shotgun (WGS) entry which is preliminary data.</text>
</comment>
<sequence length="217" mass="23906">MWELIQRSTSPDGTMSLPAAMVRFSYLFEPLPGVTMPLAKADPPGFRVSGTTALNTMIAHWRELTNAQRDVVAKVITPPKEPPRFQSATDPVDTAIRTEVDKDIREYAGRTGYTGLNGSKIKVVRWKNEYYGNRAWTHVLARGEKVIDNGENHDKTFVGGPAERCETYIPPSSLANGMTNDLRVTYASPSPCSTARTARWAGGRTGHGPGRFVRAAR</sequence>
<feature type="non-terminal residue" evidence="1">
    <location>
        <position position="217"/>
    </location>
</feature>
<name>A0ABW3MLZ7_9PSEU</name>
<proteinExistence type="predicted"/>
<evidence type="ECO:0000313" key="1">
    <source>
        <dbReference type="EMBL" id="MFD1051163.1"/>
    </source>
</evidence>
<dbReference type="EMBL" id="JBHTIS010003381">
    <property type="protein sequence ID" value="MFD1051163.1"/>
    <property type="molecule type" value="Genomic_DNA"/>
</dbReference>
<evidence type="ECO:0000313" key="2">
    <source>
        <dbReference type="Proteomes" id="UP001597045"/>
    </source>
</evidence>
<accession>A0ABW3MLZ7</accession>